<dbReference type="Proteomes" id="UP000823775">
    <property type="component" value="Unassembled WGS sequence"/>
</dbReference>
<organism evidence="2 3">
    <name type="scientific">Datura stramonium</name>
    <name type="common">Jimsonweed</name>
    <name type="synonym">Common thornapple</name>
    <dbReference type="NCBI Taxonomy" id="4076"/>
    <lineage>
        <taxon>Eukaryota</taxon>
        <taxon>Viridiplantae</taxon>
        <taxon>Streptophyta</taxon>
        <taxon>Embryophyta</taxon>
        <taxon>Tracheophyta</taxon>
        <taxon>Spermatophyta</taxon>
        <taxon>Magnoliopsida</taxon>
        <taxon>eudicotyledons</taxon>
        <taxon>Gunneridae</taxon>
        <taxon>Pentapetalae</taxon>
        <taxon>asterids</taxon>
        <taxon>lamiids</taxon>
        <taxon>Solanales</taxon>
        <taxon>Solanaceae</taxon>
        <taxon>Solanoideae</taxon>
        <taxon>Datureae</taxon>
        <taxon>Datura</taxon>
    </lineage>
</organism>
<accession>A0ABS8WQ60</accession>
<evidence type="ECO:0000256" key="1">
    <source>
        <dbReference type="SAM" id="MobiDB-lite"/>
    </source>
</evidence>
<sequence length="104" mass="11655">MEMITGTGSVGHATRLSSSEDPSYLGIHVLEKPVLAIIFSHQVMNMPTNGDFYRVWNQNECFFAKTKGWAANKSKNSNGNGAGEKQVGGPMQDNWDFTRLRNWF</sequence>
<reference evidence="2 3" key="1">
    <citation type="journal article" date="2021" name="BMC Genomics">
        <title>Datura genome reveals duplications of psychoactive alkaloid biosynthetic genes and high mutation rate following tissue culture.</title>
        <authorList>
            <person name="Rajewski A."/>
            <person name="Carter-House D."/>
            <person name="Stajich J."/>
            <person name="Litt A."/>
        </authorList>
    </citation>
    <scope>NUCLEOTIDE SEQUENCE [LARGE SCALE GENOMIC DNA]</scope>
    <source>
        <strain evidence="2">AR-01</strain>
    </source>
</reference>
<proteinExistence type="predicted"/>
<comment type="caution">
    <text evidence="2">The sequence shown here is derived from an EMBL/GenBank/DDBJ whole genome shotgun (WGS) entry which is preliminary data.</text>
</comment>
<dbReference type="EMBL" id="JACEIK010008768">
    <property type="protein sequence ID" value="MCE3051603.1"/>
    <property type="molecule type" value="Genomic_DNA"/>
</dbReference>
<feature type="region of interest" description="Disordered" evidence="1">
    <location>
        <begin position="73"/>
        <end position="93"/>
    </location>
</feature>
<evidence type="ECO:0000313" key="2">
    <source>
        <dbReference type="EMBL" id="MCE3051603.1"/>
    </source>
</evidence>
<gene>
    <name evidence="2" type="ORF">HAX54_050301</name>
</gene>
<name>A0ABS8WQ60_DATST</name>
<protein>
    <submittedName>
        <fullName evidence="2">Uncharacterized protein</fullName>
    </submittedName>
</protein>
<keyword evidence="3" id="KW-1185">Reference proteome</keyword>
<evidence type="ECO:0000313" key="3">
    <source>
        <dbReference type="Proteomes" id="UP000823775"/>
    </source>
</evidence>